<protein>
    <submittedName>
        <fullName evidence="1">Uncharacterized protein</fullName>
    </submittedName>
</protein>
<name>A0AAV4SUM2_9ARAC</name>
<gene>
    <name evidence="1" type="ORF">CDAR_202221</name>
</gene>
<organism evidence="1 2">
    <name type="scientific">Caerostris darwini</name>
    <dbReference type="NCBI Taxonomy" id="1538125"/>
    <lineage>
        <taxon>Eukaryota</taxon>
        <taxon>Metazoa</taxon>
        <taxon>Ecdysozoa</taxon>
        <taxon>Arthropoda</taxon>
        <taxon>Chelicerata</taxon>
        <taxon>Arachnida</taxon>
        <taxon>Araneae</taxon>
        <taxon>Araneomorphae</taxon>
        <taxon>Entelegynae</taxon>
        <taxon>Araneoidea</taxon>
        <taxon>Araneidae</taxon>
        <taxon>Caerostris</taxon>
    </lineage>
</organism>
<sequence length="85" mass="9941">MNRRNETYLYIKDTFSPNHSASESTASFVCPIAMCADFSLTTRWEPSQKKNYSLWCKSRRFLFPSTPPRQMSTTKQGLLCRPLKR</sequence>
<dbReference type="EMBL" id="BPLQ01008344">
    <property type="protein sequence ID" value="GIY36699.1"/>
    <property type="molecule type" value="Genomic_DNA"/>
</dbReference>
<dbReference type="AlphaFoldDB" id="A0AAV4SUM2"/>
<reference evidence="1 2" key="1">
    <citation type="submission" date="2021-06" db="EMBL/GenBank/DDBJ databases">
        <title>Caerostris darwini draft genome.</title>
        <authorList>
            <person name="Kono N."/>
            <person name="Arakawa K."/>
        </authorList>
    </citation>
    <scope>NUCLEOTIDE SEQUENCE [LARGE SCALE GENOMIC DNA]</scope>
</reference>
<comment type="caution">
    <text evidence="1">The sequence shown here is derived from an EMBL/GenBank/DDBJ whole genome shotgun (WGS) entry which is preliminary data.</text>
</comment>
<accession>A0AAV4SUM2</accession>
<proteinExistence type="predicted"/>
<evidence type="ECO:0000313" key="1">
    <source>
        <dbReference type="EMBL" id="GIY36699.1"/>
    </source>
</evidence>
<keyword evidence="2" id="KW-1185">Reference proteome</keyword>
<evidence type="ECO:0000313" key="2">
    <source>
        <dbReference type="Proteomes" id="UP001054837"/>
    </source>
</evidence>
<dbReference type="Proteomes" id="UP001054837">
    <property type="component" value="Unassembled WGS sequence"/>
</dbReference>